<keyword evidence="3" id="KW-1185">Reference proteome</keyword>
<evidence type="ECO:0000259" key="1">
    <source>
        <dbReference type="Pfam" id="PF01636"/>
    </source>
</evidence>
<dbReference type="EMBL" id="CP015208">
    <property type="protein sequence ID" value="AOY56303.1"/>
    <property type="molecule type" value="Genomic_DNA"/>
</dbReference>
<dbReference type="AlphaFoldDB" id="A0A1D9DZR6"/>
<organism evidence="2 3">
    <name type="scientific">Candidatus Rhodoluna planktonica</name>
    <dbReference type="NCBI Taxonomy" id="535712"/>
    <lineage>
        <taxon>Bacteria</taxon>
        <taxon>Bacillati</taxon>
        <taxon>Actinomycetota</taxon>
        <taxon>Actinomycetes</taxon>
        <taxon>Micrococcales</taxon>
        <taxon>Microbacteriaceae</taxon>
        <taxon>Luna cluster</taxon>
        <taxon>Luna-1 subcluster</taxon>
        <taxon>Rhodoluna</taxon>
    </lineage>
</organism>
<dbReference type="STRING" id="535712.A4Z71_04925"/>
<accession>A0A1D9DZR6</accession>
<dbReference type="InterPro" id="IPR002575">
    <property type="entry name" value="Aminoglycoside_PTrfase"/>
</dbReference>
<evidence type="ECO:0000313" key="3">
    <source>
        <dbReference type="Proteomes" id="UP000243784"/>
    </source>
</evidence>
<dbReference type="SUPFAM" id="SSF56112">
    <property type="entry name" value="Protein kinase-like (PK-like)"/>
    <property type="match status" value="1"/>
</dbReference>
<dbReference type="Gene3D" id="3.90.1200.10">
    <property type="match status" value="1"/>
</dbReference>
<dbReference type="RefSeq" id="WP_070954809.1">
    <property type="nucleotide sequence ID" value="NZ_CP015208.1"/>
</dbReference>
<reference evidence="2 3" key="1">
    <citation type="journal article" date="2016" name="Biochim. Biophys. Acta">
        <title>Photochemical characterization of actinorhodopsin and its functional existence in the natural host.</title>
        <authorList>
            <person name="Nakamura S."/>
            <person name="Kikukawa T."/>
            <person name="Tamogami J."/>
            <person name="Kamiya M."/>
            <person name="Aizawa T."/>
            <person name="Hahn M.W."/>
            <person name="Ihara K."/>
            <person name="Kamo N."/>
            <person name="Demura M."/>
        </authorList>
    </citation>
    <scope>NUCLEOTIDE SEQUENCE [LARGE SCALE GENOMIC DNA]</scope>
    <source>
        <strain evidence="2 3">MWH-Dar1</strain>
    </source>
</reference>
<protein>
    <recommendedName>
        <fullName evidence="1">Aminoglycoside phosphotransferase domain-containing protein</fullName>
    </recommendedName>
</protein>
<feature type="domain" description="Aminoglycoside phosphotransferase" evidence="1">
    <location>
        <begin position="37"/>
        <end position="245"/>
    </location>
</feature>
<gene>
    <name evidence="2" type="ORF">A4Z71_04925</name>
</gene>
<dbReference type="Proteomes" id="UP000243784">
    <property type="component" value="Chromosome"/>
</dbReference>
<dbReference type="KEGG" id="rpla:A4Z71_04925"/>
<proteinExistence type="predicted"/>
<sequence length="371" mass="39483">MAKSPLILAALAKDAAPHLDFSQVKPLTAGTGGAFDSALLTATSGDHFTIKLPRNASAGTALEVELRALSALTAEVRAKLPFEITQVVGETRETTGIRAVLFKFVYGDPSNPAQLSVGSKLADSVARAIAAIHSIDRQVIDNAGLPNLSIAEILKLRISELDRIAATGRVPSALLTRWETALEDVSIFHFQTCVIHGGLNADSLLNLDDEVSGALGWSSLRVSDPAEDFAWIFGTGLHENNDALLRSYLSYRDVVDHGFKARAILYSELELGRWLLHGIAISDQAIIDDAVAMLSVLADEVQSGSISKLAAGTGPAAVLSSSLIEPDVVEDYAATAFASPAAEPVSNEDLQYVDLQTKPIELPEKSDNELF</sequence>
<evidence type="ECO:0000313" key="2">
    <source>
        <dbReference type="EMBL" id="AOY56303.1"/>
    </source>
</evidence>
<dbReference type="InterPro" id="IPR011009">
    <property type="entry name" value="Kinase-like_dom_sf"/>
</dbReference>
<dbReference type="Pfam" id="PF01636">
    <property type="entry name" value="APH"/>
    <property type="match status" value="1"/>
</dbReference>
<name>A0A1D9DZR6_9MICO</name>
<dbReference type="OrthoDB" id="3239865at2"/>